<proteinExistence type="predicted"/>
<accession>A0A9P4HUJ2</accession>
<evidence type="ECO:0008006" key="4">
    <source>
        <dbReference type="Google" id="ProtNLM"/>
    </source>
</evidence>
<name>A0A9P4HUJ2_9PEZI</name>
<evidence type="ECO:0000313" key="3">
    <source>
        <dbReference type="Proteomes" id="UP000799776"/>
    </source>
</evidence>
<dbReference type="EMBL" id="ML978730">
    <property type="protein sequence ID" value="KAF2085535.1"/>
    <property type="molecule type" value="Genomic_DNA"/>
</dbReference>
<evidence type="ECO:0000256" key="1">
    <source>
        <dbReference type="SAM" id="MobiDB-lite"/>
    </source>
</evidence>
<dbReference type="Proteomes" id="UP000799776">
    <property type="component" value="Unassembled WGS sequence"/>
</dbReference>
<sequence length="332" mass="37634">MSSVCPAACPPGRQDSLSPPPHGQASKPGPPNAASNLVTSMKLPLQTQALRPKKSRFLSLPLEVRLQIYDYLLFRDRDIYFEPGTAKAPAGNIIASYHRSPGQFDLGKTWLDIMLVSKSVHNETADVLYGANRFHFVMTSVWVDSPVKQNQFPVNTFSFMEKTVVPRLRKCSIEILADTATAVPYHRVQSWLQDAVNTFGDANQLRELEITLLSGHFESTSILPLSWPGTNSWQLKFVLRPTDAAQHYQFVLEPLHCLHVETISISGHVSGWFREQLEGRIRQKTKRNLPANEYGERVDTKRRRGSVRTKTEVTTSLRKFHEPKLNWMALRS</sequence>
<evidence type="ECO:0000313" key="2">
    <source>
        <dbReference type="EMBL" id="KAF2085535.1"/>
    </source>
</evidence>
<dbReference type="AlphaFoldDB" id="A0A9P4HUJ2"/>
<gene>
    <name evidence="2" type="ORF">K490DRAFT_67690</name>
</gene>
<dbReference type="OrthoDB" id="5413827at2759"/>
<dbReference type="PANTHER" id="PTHR42085">
    <property type="entry name" value="F-BOX DOMAIN-CONTAINING PROTEIN"/>
    <property type="match status" value="1"/>
</dbReference>
<reference evidence="2" key="1">
    <citation type="journal article" date="2020" name="Stud. Mycol.">
        <title>101 Dothideomycetes genomes: a test case for predicting lifestyles and emergence of pathogens.</title>
        <authorList>
            <person name="Haridas S."/>
            <person name="Albert R."/>
            <person name="Binder M."/>
            <person name="Bloem J."/>
            <person name="Labutti K."/>
            <person name="Salamov A."/>
            <person name="Andreopoulos B."/>
            <person name="Baker S."/>
            <person name="Barry K."/>
            <person name="Bills G."/>
            <person name="Bluhm B."/>
            <person name="Cannon C."/>
            <person name="Castanera R."/>
            <person name="Culley D."/>
            <person name="Daum C."/>
            <person name="Ezra D."/>
            <person name="Gonzalez J."/>
            <person name="Henrissat B."/>
            <person name="Kuo A."/>
            <person name="Liang C."/>
            <person name="Lipzen A."/>
            <person name="Lutzoni F."/>
            <person name="Magnuson J."/>
            <person name="Mondo S."/>
            <person name="Nolan M."/>
            <person name="Ohm R."/>
            <person name="Pangilinan J."/>
            <person name="Park H.-J."/>
            <person name="Ramirez L."/>
            <person name="Alfaro M."/>
            <person name="Sun H."/>
            <person name="Tritt A."/>
            <person name="Yoshinaga Y."/>
            <person name="Zwiers L.-H."/>
            <person name="Turgeon B."/>
            <person name="Goodwin S."/>
            <person name="Spatafora J."/>
            <person name="Crous P."/>
            <person name="Grigoriev I."/>
        </authorList>
    </citation>
    <scope>NUCLEOTIDE SEQUENCE</scope>
    <source>
        <strain evidence="2">CBS 121410</strain>
    </source>
</reference>
<protein>
    <recommendedName>
        <fullName evidence="4">F-box domain-containing protein</fullName>
    </recommendedName>
</protein>
<keyword evidence="3" id="KW-1185">Reference proteome</keyword>
<organism evidence="2 3">
    <name type="scientific">Saccharata proteae CBS 121410</name>
    <dbReference type="NCBI Taxonomy" id="1314787"/>
    <lineage>
        <taxon>Eukaryota</taxon>
        <taxon>Fungi</taxon>
        <taxon>Dikarya</taxon>
        <taxon>Ascomycota</taxon>
        <taxon>Pezizomycotina</taxon>
        <taxon>Dothideomycetes</taxon>
        <taxon>Dothideomycetes incertae sedis</taxon>
        <taxon>Botryosphaeriales</taxon>
        <taxon>Saccharataceae</taxon>
        <taxon>Saccharata</taxon>
    </lineage>
</organism>
<dbReference type="InterPro" id="IPR038883">
    <property type="entry name" value="AN11006-like"/>
</dbReference>
<dbReference type="PANTHER" id="PTHR42085:SF2">
    <property type="entry name" value="F-BOX DOMAIN-CONTAINING PROTEIN"/>
    <property type="match status" value="1"/>
</dbReference>
<feature type="region of interest" description="Disordered" evidence="1">
    <location>
        <begin position="1"/>
        <end position="36"/>
    </location>
</feature>
<comment type="caution">
    <text evidence="2">The sequence shown here is derived from an EMBL/GenBank/DDBJ whole genome shotgun (WGS) entry which is preliminary data.</text>
</comment>